<gene>
    <name evidence="1" type="ORF">S01H1_12589</name>
</gene>
<dbReference type="InterPro" id="IPR025639">
    <property type="entry name" value="DruA"/>
</dbReference>
<dbReference type="Pfam" id="PF14236">
    <property type="entry name" value="DruA"/>
    <property type="match status" value="1"/>
</dbReference>
<evidence type="ECO:0000313" key="1">
    <source>
        <dbReference type="EMBL" id="GAF69119.1"/>
    </source>
</evidence>
<feature type="non-terminal residue" evidence="1">
    <location>
        <position position="190"/>
    </location>
</feature>
<proteinExistence type="predicted"/>
<accession>X0RJW4</accession>
<sequence length="190" mass="22505">MNEVGIIDLPRLRLNPPKKSRRPKDRWKEIFKERKEPIEESLSNLGKIELQIVRSSTEKRFWNYLIDKYHYLGYGKPIGKQIKYFVYSKENLLGSIGFADAVLKLNLRDKWIGWSIEIREKNLYLIINNSRFLILPWVRVRNLASKILSLVSKQVPEDWNSYYGYRPVLLETFVDIGRFSGTSYKASSWT</sequence>
<reference evidence="1" key="1">
    <citation type="journal article" date="2014" name="Front. Microbiol.">
        <title>High frequency of phylogenetically diverse reductive dehalogenase-homologous genes in deep subseafloor sedimentary metagenomes.</title>
        <authorList>
            <person name="Kawai M."/>
            <person name="Futagami T."/>
            <person name="Toyoda A."/>
            <person name="Takaki Y."/>
            <person name="Nishi S."/>
            <person name="Hori S."/>
            <person name="Arai W."/>
            <person name="Tsubouchi T."/>
            <person name="Morono Y."/>
            <person name="Uchiyama I."/>
            <person name="Ito T."/>
            <person name="Fujiyama A."/>
            <person name="Inagaki F."/>
            <person name="Takami H."/>
        </authorList>
    </citation>
    <scope>NUCLEOTIDE SEQUENCE</scope>
    <source>
        <strain evidence="1">Expedition CK06-06</strain>
    </source>
</reference>
<protein>
    <submittedName>
        <fullName evidence="1">Uncharacterized protein</fullName>
    </submittedName>
</protein>
<comment type="caution">
    <text evidence="1">The sequence shown here is derived from an EMBL/GenBank/DDBJ whole genome shotgun (WGS) entry which is preliminary data.</text>
</comment>
<dbReference type="AlphaFoldDB" id="X0RJW4"/>
<organism evidence="1">
    <name type="scientific">marine sediment metagenome</name>
    <dbReference type="NCBI Taxonomy" id="412755"/>
    <lineage>
        <taxon>unclassified sequences</taxon>
        <taxon>metagenomes</taxon>
        <taxon>ecological metagenomes</taxon>
    </lineage>
</organism>
<name>X0RJW4_9ZZZZ</name>
<dbReference type="EMBL" id="BARS01006470">
    <property type="protein sequence ID" value="GAF69119.1"/>
    <property type="molecule type" value="Genomic_DNA"/>
</dbReference>